<dbReference type="RefSeq" id="WP_081821417.1">
    <property type="nucleotide sequence ID" value="NZ_JAFBBK010000001.1"/>
</dbReference>
<comment type="caution">
    <text evidence="1">The sequence shown here is derived from an EMBL/GenBank/DDBJ whole genome shotgun (WGS) entry which is preliminary data.</text>
</comment>
<proteinExistence type="predicted"/>
<gene>
    <name evidence="1" type="ORF">JOE42_001159</name>
</gene>
<organism evidence="1 2">
    <name type="scientific">Rhodococcoides corynebacterioides</name>
    <dbReference type="NCBI Taxonomy" id="53972"/>
    <lineage>
        <taxon>Bacteria</taxon>
        <taxon>Bacillati</taxon>
        <taxon>Actinomycetota</taxon>
        <taxon>Actinomycetes</taxon>
        <taxon>Mycobacteriales</taxon>
        <taxon>Nocardiaceae</taxon>
        <taxon>Rhodococcoides</taxon>
    </lineage>
</organism>
<reference evidence="1 2" key="1">
    <citation type="submission" date="2021-01" db="EMBL/GenBank/DDBJ databases">
        <title>Genomics of switchgrass bacterial isolates.</title>
        <authorList>
            <person name="Shade A."/>
        </authorList>
    </citation>
    <scope>NUCLEOTIDE SEQUENCE [LARGE SCALE GENOMIC DNA]</scope>
    <source>
        <strain evidence="1 2">PvP111</strain>
    </source>
</reference>
<sequence length="76" mass="8191">MNTIAGEGVGRMQSGRHRLGMSDGVHCILIPQVADALAEHRRNWFTSLISPARHSFASMRKRGVQMGTGWSAAAAS</sequence>
<protein>
    <submittedName>
        <fullName evidence="1">Uncharacterized protein</fullName>
    </submittedName>
</protein>
<dbReference type="EMBL" id="JAFBBK010000001">
    <property type="protein sequence ID" value="MBM7414426.1"/>
    <property type="molecule type" value="Genomic_DNA"/>
</dbReference>
<dbReference type="Proteomes" id="UP000703038">
    <property type="component" value="Unassembled WGS sequence"/>
</dbReference>
<keyword evidence="2" id="KW-1185">Reference proteome</keyword>
<name>A0ABS2KRN7_9NOCA</name>
<evidence type="ECO:0000313" key="2">
    <source>
        <dbReference type="Proteomes" id="UP000703038"/>
    </source>
</evidence>
<evidence type="ECO:0000313" key="1">
    <source>
        <dbReference type="EMBL" id="MBM7414426.1"/>
    </source>
</evidence>
<accession>A0ABS2KRN7</accession>